<dbReference type="Proteomes" id="UP000299102">
    <property type="component" value="Unassembled WGS sequence"/>
</dbReference>
<evidence type="ECO:0000256" key="1">
    <source>
        <dbReference type="SAM" id="MobiDB-lite"/>
    </source>
</evidence>
<organism evidence="2 3">
    <name type="scientific">Eumeta variegata</name>
    <name type="common">Bagworm moth</name>
    <name type="synonym">Eumeta japonica</name>
    <dbReference type="NCBI Taxonomy" id="151549"/>
    <lineage>
        <taxon>Eukaryota</taxon>
        <taxon>Metazoa</taxon>
        <taxon>Ecdysozoa</taxon>
        <taxon>Arthropoda</taxon>
        <taxon>Hexapoda</taxon>
        <taxon>Insecta</taxon>
        <taxon>Pterygota</taxon>
        <taxon>Neoptera</taxon>
        <taxon>Endopterygota</taxon>
        <taxon>Lepidoptera</taxon>
        <taxon>Glossata</taxon>
        <taxon>Ditrysia</taxon>
        <taxon>Tineoidea</taxon>
        <taxon>Psychidae</taxon>
        <taxon>Oiketicinae</taxon>
        <taxon>Eumeta</taxon>
    </lineage>
</organism>
<name>A0A4C1XEN3_EUMVA</name>
<gene>
    <name evidence="2" type="ORF">EVAR_88383_1</name>
</gene>
<evidence type="ECO:0000313" key="2">
    <source>
        <dbReference type="EMBL" id="GBP60655.1"/>
    </source>
</evidence>
<reference evidence="2 3" key="1">
    <citation type="journal article" date="2019" name="Commun. Biol.">
        <title>The bagworm genome reveals a unique fibroin gene that provides high tensile strength.</title>
        <authorList>
            <person name="Kono N."/>
            <person name="Nakamura H."/>
            <person name="Ohtoshi R."/>
            <person name="Tomita M."/>
            <person name="Numata K."/>
            <person name="Arakawa K."/>
        </authorList>
    </citation>
    <scope>NUCLEOTIDE SEQUENCE [LARGE SCALE GENOMIC DNA]</scope>
</reference>
<feature type="compositionally biased region" description="Basic residues" evidence="1">
    <location>
        <begin position="136"/>
        <end position="158"/>
    </location>
</feature>
<dbReference type="AlphaFoldDB" id="A0A4C1XEN3"/>
<feature type="region of interest" description="Disordered" evidence="1">
    <location>
        <begin position="132"/>
        <end position="158"/>
    </location>
</feature>
<dbReference type="EMBL" id="BGZK01000792">
    <property type="protein sequence ID" value="GBP60655.1"/>
    <property type="molecule type" value="Genomic_DNA"/>
</dbReference>
<accession>A0A4C1XEN3</accession>
<protein>
    <submittedName>
        <fullName evidence="2">Uncharacterized protein</fullName>
    </submittedName>
</protein>
<sequence length="158" mass="18037">MFKEVQEETGQENVGPRVVEGSIVVATRKCTKDEKAIRNALRTCSESIYVNIVLAFPTQTPFPHDFARQWNDVPDGCLNLPAERCAFIEWIRASAEITVGSLNVQAQARERVIRSLFCYPIYYADVKFKNTTTPPRPRRRGSCPKKRTSRRFAAPKKM</sequence>
<comment type="caution">
    <text evidence="2">The sequence shown here is derived from an EMBL/GenBank/DDBJ whole genome shotgun (WGS) entry which is preliminary data.</text>
</comment>
<evidence type="ECO:0000313" key="3">
    <source>
        <dbReference type="Proteomes" id="UP000299102"/>
    </source>
</evidence>
<proteinExistence type="predicted"/>
<keyword evidence="3" id="KW-1185">Reference proteome</keyword>